<dbReference type="InterPro" id="IPR023753">
    <property type="entry name" value="FAD/NAD-binding_dom"/>
</dbReference>
<keyword evidence="1" id="KW-0285">Flavoprotein</keyword>
<dbReference type="GO" id="GO:0016174">
    <property type="term" value="F:NAD(P)H oxidase H2O2-forming activity"/>
    <property type="evidence" value="ECO:0007669"/>
    <property type="project" value="TreeGrafter"/>
</dbReference>
<dbReference type="Gene3D" id="3.50.50.60">
    <property type="entry name" value="FAD/NAD(P)-binding domain"/>
    <property type="match status" value="1"/>
</dbReference>
<evidence type="ECO:0000256" key="1">
    <source>
        <dbReference type="ARBA" id="ARBA00022630"/>
    </source>
</evidence>
<reference evidence="5 6" key="2">
    <citation type="submission" date="2018-11" db="EMBL/GenBank/DDBJ databases">
        <authorList>
            <consortium name="Pathogen Informatics"/>
        </authorList>
    </citation>
    <scope>NUCLEOTIDE SEQUENCE [LARGE SCALE GENOMIC DNA]</scope>
</reference>
<evidence type="ECO:0000313" key="7">
    <source>
        <dbReference type="WBParaSite" id="OFLC_0001035001-mRNA-1"/>
    </source>
</evidence>
<protein>
    <submittedName>
        <fullName evidence="7">Pyr_redox_2 domain-containing protein</fullName>
    </submittedName>
</protein>
<dbReference type="GO" id="GO:0071949">
    <property type="term" value="F:FAD binding"/>
    <property type="evidence" value="ECO:0007669"/>
    <property type="project" value="TreeGrafter"/>
</dbReference>
<dbReference type="WBParaSite" id="OFLC_0001035001-mRNA-1">
    <property type="protein sequence ID" value="OFLC_0001035001-mRNA-1"/>
    <property type="gene ID" value="OFLC_0001035001"/>
</dbReference>
<dbReference type="GO" id="GO:0005739">
    <property type="term" value="C:mitochondrion"/>
    <property type="evidence" value="ECO:0007669"/>
    <property type="project" value="TreeGrafter"/>
</dbReference>
<dbReference type="Proteomes" id="UP000267606">
    <property type="component" value="Unassembled WGS sequence"/>
</dbReference>
<evidence type="ECO:0000259" key="4">
    <source>
        <dbReference type="Pfam" id="PF07992"/>
    </source>
</evidence>
<reference evidence="7" key="1">
    <citation type="submission" date="2016-06" db="UniProtKB">
        <authorList>
            <consortium name="WormBaseParasite"/>
        </authorList>
    </citation>
    <scope>IDENTIFICATION</scope>
</reference>
<dbReference type="SUPFAM" id="SSF51905">
    <property type="entry name" value="FAD/NAD(P)-binding domain"/>
    <property type="match status" value="1"/>
</dbReference>
<dbReference type="InterPro" id="IPR050446">
    <property type="entry name" value="FAD-oxidoreductase/Apoptosis"/>
</dbReference>
<evidence type="ECO:0000256" key="3">
    <source>
        <dbReference type="ARBA" id="ARBA00023002"/>
    </source>
</evidence>
<evidence type="ECO:0000313" key="5">
    <source>
        <dbReference type="EMBL" id="VDO67740.1"/>
    </source>
</evidence>
<dbReference type="PANTHER" id="PTHR43557">
    <property type="entry name" value="APOPTOSIS-INDUCING FACTOR 1"/>
    <property type="match status" value="1"/>
</dbReference>
<dbReference type="GO" id="GO:0006915">
    <property type="term" value="P:apoptotic process"/>
    <property type="evidence" value="ECO:0007669"/>
    <property type="project" value="TreeGrafter"/>
</dbReference>
<dbReference type="Pfam" id="PF07992">
    <property type="entry name" value="Pyr_redox_2"/>
    <property type="match status" value="1"/>
</dbReference>
<gene>
    <name evidence="5" type="ORF">OFLC_LOCUS10344</name>
</gene>
<dbReference type="STRING" id="387005.A0A183HS89"/>
<keyword evidence="2" id="KW-0274">FAD</keyword>
<dbReference type="GO" id="GO:0033108">
    <property type="term" value="P:mitochondrial respiratory chain complex assembly"/>
    <property type="evidence" value="ECO:0007669"/>
    <property type="project" value="TreeGrafter"/>
</dbReference>
<accession>A0A183HS89</accession>
<sequence length="165" mass="18252">HNVLGGQPKSLPVIEEADEEVKRKVTLFRTIEDFRKLDEVARKSESITIIGGSFLGSELANSLNRRFGKQGLQIRQASFDIFREKGNIAEILPQFLSKYATSELRKSGVNVMSEKELKRVTVDENGKLRLQLATGEIINTDHIVVAVGISANTDLAKSCGLEIDP</sequence>
<name>A0A183HS89_9BILA</name>
<proteinExistence type="predicted"/>
<dbReference type="InterPro" id="IPR036188">
    <property type="entry name" value="FAD/NAD-bd_sf"/>
</dbReference>
<evidence type="ECO:0000256" key="2">
    <source>
        <dbReference type="ARBA" id="ARBA00022827"/>
    </source>
</evidence>
<dbReference type="PANTHER" id="PTHR43557:SF4">
    <property type="entry name" value="APOPTOSIS-INDUCING FACTOR 1, MITOCHONDRIAL"/>
    <property type="match status" value="1"/>
</dbReference>
<dbReference type="AlphaFoldDB" id="A0A183HS89"/>
<dbReference type="EMBL" id="UZAJ01013689">
    <property type="protein sequence ID" value="VDO67740.1"/>
    <property type="molecule type" value="Genomic_DNA"/>
</dbReference>
<evidence type="ECO:0000313" key="6">
    <source>
        <dbReference type="Proteomes" id="UP000267606"/>
    </source>
</evidence>
<organism evidence="7">
    <name type="scientific">Onchocerca flexuosa</name>
    <dbReference type="NCBI Taxonomy" id="387005"/>
    <lineage>
        <taxon>Eukaryota</taxon>
        <taxon>Metazoa</taxon>
        <taxon>Ecdysozoa</taxon>
        <taxon>Nematoda</taxon>
        <taxon>Chromadorea</taxon>
        <taxon>Rhabditida</taxon>
        <taxon>Spirurina</taxon>
        <taxon>Spiruromorpha</taxon>
        <taxon>Filarioidea</taxon>
        <taxon>Onchocercidae</taxon>
        <taxon>Onchocerca</taxon>
    </lineage>
</organism>
<feature type="domain" description="FAD/NAD(P)-binding" evidence="4">
    <location>
        <begin position="5"/>
        <end position="164"/>
    </location>
</feature>
<keyword evidence="3" id="KW-0560">Oxidoreductase</keyword>
<keyword evidence="6" id="KW-1185">Reference proteome</keyword>